<sequence length="130" mass="14411">MAMNKILAKVESIKQNKDLHKVNFSSNVGNLAFVSLDVELKENQEVTLGFRSNSVAISKEKSEHLSYSNQICVLISQIEKGEILTKITAFKDSQKLTSVITTDSANRLNLKLHDSVVFLVKATDVFIVNG</sequence>
<dbReference type="EMBL" id="FIZP01000011">
    <property type="protein sequence ID" value="CZE48800.1"/>
    <property type="molecule type" value="Genomic_DNA"/>
</dbReference>
<reference evidence="2 3" key="1">
    <citation type="submission" date="2016-02" db="EMBL/GenBank/DDBJ databases">
        <authorList>
            <consortium name="Pathogen Informatics"/>
        </authorList>
    </citation>
    <scope>NUCLEOTIDE SEQUENCE [LARGE SCALE GENOMIC DNA]</scope>
    <source>
        <strain evidence="2 3">RC20</strain>
    </source>
</reference>
<evidence type="ECO:0000259" key="1">
    <source>
        <dbReference type="Pfam" id="PF03459"/>
    </source>
</evidence>
<dbReference type="AlphaFoldDB" id="A0A128EIW3"/>
<dbReference type="InterPro" id="IPR008995">
    <property type="entry name" value="Mo/tungstate-bd_C_term_dom"/>
</dbReference>
<accession>A0A128EIW3</accession>
<dbReference type="InterPro" id="IPR005116">
    <property type="entry name" value="Transp-assoc_OB_typ1"/>
</dbReference>
<organism evidence="2 3">
    <name type="scientific">Campylobacter geochelonis</name>
    <dbReference type="NCBI Taxonomy" id="1780362"/>
    <lineage>
        <taxon>Bacteria</taxon>
        <taxon>Pseudomonadati</taxon>
        <taxon>Campylobacterota</taxon>
        <taxon>Epsilonproteobacteria</taxon>
        <taxon>Campylobacterales</taxon>
        <taxon>Campylobacteraceae</taxon>
        <taxon>Campylobacter</taxon>
    </lineage>
</organism>
<proteinExistence type="predicted"/>
<dbReference type="SUPFAM" id="SSF50331">
    <property type="entry name" value="MOP-like"/>
    <property type="match status" value="1"/>
</dbReference>
<dbReference type="Gene3D" id="2.40.50.100">
    <property type="match status" value="1"/>
</dbReference>
<protein>
    <submittedName>
        <fullName evidence="2">ModE family transcriptional regulator</fullName>
    </submittedName>
</protein>
<dbReference type="Proteomes" id="UP000069632">
    <property type="component" value="Unassembled WGS sequence"/>
</dbReference>
<keyword evidence="3" id="KW-1185">Reference proteome</keyword>
<gene>
    <name evidence="2" type="ORF">ERS672216_01601</name>
</gene>
<name>A0A128EIW3_9BACT</name>
<evidence type="ECO:0000313" key="3">
    <source>
        <dbReference type="Proteomes" id="UP000069632"/>
    </source>
</evidence>
<evidence type="ECO:0000313" key="2">
    <source>
        <dbReference type="EMBL" id="CZE48800.1"/>
    </source>
</evidence>
<feature type="domain" description="Transport-associated OB type 1" evidence="1">
    <location>
        <begin position="68"/>
        <end position="126"/>
    </location>
</feature>
<dbReference type="Pfam" id="PF03459">
    <property type="entry name" value="TOBE"/>
    <property type="match status" value="1"/>
</dbReference>